<dbReference type="KEGG" id="sarm:DVA86_09310"/>
<keyword evidence="2" id="KW-1185">Reference proteome</keyword>
<sequence length="418" mass="44678">MAGGLWLNSPVGLGANSRVLRRGCRNVLVVVPFMVAGIRLMDVLALLESDHRVVVMFTVAPARNGAVCHGAEEFVRAQGGLLLPWQQAVQCEFDLVLAASETAVEQLHGQVMLLPHGAGAVPSRLRARSSGPAAGPAHGLDRGSLVHRGRLVPAALPLTHRDELAILRESCPEAVPVAVVAGDVCFDRLVTSVPWRSAYRRALGVRPDQKLVVLTSTWQPESVLGTHPDLLDRLVRELPRTQYRVAAVLHPNIWGVHGAWQVQAWLADCLREGLLLLPPEEGWRAALVSADAIIGDHGSVTSYGAAIGCPVMLTASGREGFLRPGSLADVVRQEAAHLCTDMPLTPQMEEIANGHHSCRQKMVSALITSVPGQAAGILRRTMYRLLDLPEPGRAPTNAPVPLPVPVGCRGGLAIEEVG</sequence>
<proteinExistence type="predicted"/>
<reference evidence="1 2" key="1">
    <citation type="submission" date="2018-07" db="EMBL/GenBank/DDBJ databases">
        <title>Draft genome of the type strain Streptomyces armeniacus ATCC 15676.</title>
        <authorList>
            <person name="Labana P."/>
            <person name="Gosse J.T."/>
            <person name="Boddy C.N."/>
        </authorList>
    </citation>
    <scope>NUCLEOTIDE SEQUENCE [LARGE SCALE GENOMIC DNA]</scope>
    <source>
        <strain evidence="1 2">ATCC 15676</strain>
    </source>
</reference>
<evidence type="ECO:0000313" key="1">
    <source>
        <dbReference type="EMBL" id="AXK32817.1"/>
    </source>
</evidence>
<name>A0A345XMF1_9ACTN</name>
<gene>
    <name evidence="1" type="ORF">DVA86_09310</name>
</gene>
<accession>A0A345XMF1</accession>
<protein>
    <recommendedName>
        <fullName evidence="3">UDP-N-acetyl glucosamine 2-epimerase</fullName>
    </recommendedName>
</protein>
<evidence type="ECO:0000313" key="2">
    <source>
        <dbReference type="Proteomes" id="UP000254425"/>
    </source>
</evidence>
<dbReference type="EMBL" id="CP031320">
    <property type="protein sequence ID" value="AXK32817.1"/>
    <property type="molecule type" value="Genomic_DNA"/>
</dbReference>
<dbReference type="AlphaFoldDB" id="A0A345XMF1"/>
<evidence type="ECO:0008006" key="3">
    <source>
        <dbReference type="Google" id="ProtNLM"/>
    </source>
</evidence>
<organism evidence="1 2">
    <name type="scientific">Streptomyces armeniacus</name>
    <dbReference type="NCBI Taxonomy" id="83291"/>
    <lineage>
        <taxon>Bacteria</taxon>
        <taxon>Bacillati</taxon>
        <taxon>Actinomycetota</taxon>
        <taxon>Actinomycetes</taxon>
        <taxon>Kitasatosporales</taxon>
        <taxon>Streptomycetaceae</taxon>
        <taxon>Streptomyces</taxon>
    </lineage>
</organism>
<dbReference type="Proteomes" id="UP000254425">
    <property type="component" value="Chromosome"/>
</dbReference>
<dbReference type="SUPFAM" id="SSF53756">
    <property type="entry name" value="UDP-Glycosyltransferase/glycogen phosphorylase"/>
    <property type="match status" value="1"/>
</dbReference>